<organism evidence="3 4">
    <name type="scientific">Amycolatopsis nalaikhensis</name>
    <dbReference type="NCBI Taxonomy" id="715472"/>
    <lineage>
        <taxon>Bacteria</taxon>
        <taxon>Bacillati</taxon>
        <taxon>Actinomycetota</taxon>
        <taxon>Actinomycetes</taxon>
        <taxon>Pseudonocardiales</taxon>
        <taxon>Pseudonocardiaceae</taxon>
        <taxon>Amycolatopsis</taxon>
    </lineage>
</organism>
<dbReference type="PRINTS" id="PR00038">
    <property type="entry name" value="HTHLUXR"/>
</dbReference>
<dbReference type="CDD" id="cd00077">
    <property type="entry name" value="HDc"/>
    <property type="match status" value="1"/>
</dbReference>
<dbReference type="PANTHER" id="PTHR45228">
    <property type="entry name" value="CYCLIC DI-GMP PHOSPHODIESTERASE TM_0186-RELATED"/>
    <property type="match status" value="1"/>
</dbReference>
<keyword evidence="4" id="KW-1185">Reference proteome</keyword>
<dbReference type="Gene3D" id="1.10.3210.10">
    <property type="entry name" value="Hypothetical protein af1432"/>
    <property type="match status" value="2"/>
</dbReference>
<dbReference type="SMART" id="SM00421">
    <property type="entry name" value="HTH_LUXR"/>
    <property type="match status" value="1"/>
</dbReference>
<dbReference type="InterPro" id="IPR037522">
    <property type="entry name" value="HD_GYP_dom"/>
</dbReference>
<evidence type="ECO:0000313" key="3">
    <source>
        <dbReference type="EMBL" id="WIV54810.1"/>
    </source>
</evidence>
<dbReference type="PANTHER" id="PTHR45228:SF5">
    <property type="entry name" value="CYCLIC DI-GMP PHOSPHODIESTERASE VC_1348-RELATED"/>
    <property type="match status" value="1"/>
</dbReference>
<dbReference type="PROSITE" id="PS00622">
    <property type="entry name" value="HTH_LUXR_1"/>
    <property type="match status" value="1"/>
</dbReference>
<dbReference type="SMART" id="SM00471">
    <property type="entry name" value="HDc"/>
    <property type="match status" value="1"/>
</dbReference>
<dbReference type="Pfam" id="PF13487">
    <property type="entry name" value="HD_5"/>
    <property type="match status" value="1"/>
</dbReference>
<dbReference type="EMBL" id="CP127173">
    <property type="protein sequence ID" value="WIV54810.1"/>
    <property type="molecule type" value="Genomic_DNA"/>
</dbReference>
<evidence type="ECO:0000259" key="2">
    <source>
        <dbReference type="PROSITE" id="PS51832"/>
    </source>
</evidence>
<feature type="domain" description="HD-GYP" evidence="2">
    <location>
        <begin position="252"/>
        <end position="448"/>
    </location>
</feature>
<protein>
    <submittedName>
        <fullName evidence="3">HD domain-containing phosphohydrolase</fullName>
    </submittedName>
</protein>
<accession>A0ABY8XGR6</accession>
<gene>
    <name evidence="3" type="ORF">QP939_39185</name>
</gene>
<dbReference type="InterPro" id="IPR016032">
    <property type="entry name" value="Sig_transdc_resp-reg_C-effctor"/>
</dbReference>
<reference evidence="3 4" key="1">
    <citation type="submission" date="2023-06" db="EMBL/GenBank/DDBJ databases">
        <authorList>
            <person name="Oyuntsetseg B."/>
            <person name="Kim S.B."/>
        </authorList>
    </citation>
    <scope>NUCLEOTIDE SEQUENCE [LARGE SCALE GENOMIC DNA]</scope>
    <source>
        <strain evidence="3 4">2-2</strain>
    </source>
</reference>
<dbReference type="Gene3D" id="1.10.10.10">
    <property type="entry name" value="Winged helix-like DNA-binding domain superfamily/Winged helix DNA-binding domain"/>
    <property type="match status" value="1"/>
</dbReference>
<dbReference type="Pfam" id="PF00196">
    <property type="entry name" value="GerE"/>
    <property type="match status" value="1"/>
</dbReference>
<dbReference type="InterPro" id="IPR052020">
    <property type="entry name" value="Cyclic_di-GMP/3'3'-cGAMP_PDE"/>
</dbReference>
<dbReference type="RefSeq" id="WP_285451553.1">
    <property type="nucleotide sequence ID" value="NZ_CP127173.1"/>
</dbReference>
<sequence>MTRVRLAELVATLSLVADLGMGRPMERVLRQTVITLRLAEAAGVEDGIRAAAYYTSLLTWVGCAADTSELAELFGDETQLYADSHDDDLAGVTMAVFIARHLGGGSSRLRRAGMVGKFLATAGKSVQRVMQAHCQGASELADRLRLGDDVCRPLLQAFERWDGRGVPGQAGGDDLALATRLVHLADNVEAFHRTAGVEGALAVARERRGTQFDPRLVDCFLDHHATVLAGLEEIQAWDEVIALDPRLGEQLPDDELDQALRAFGDFADLKSPHRLGHSRSVAELAAAGAAQLGLAEADVVVVRRAGWVHDIGMIGVPSAVWNAAKPWTLAQRERARTHPYLTERMLARVPALASVARCAAQHHERLDGSGYPHGLSGDALPMTSRVLAAADVYHALGESRPHREALPASAAAEVLAGEARAGRFDHRAVDAVLTAAGRRVRRTLTDRPGLTARETEVLVQLARGLSNPEIANALRVSRKTVSTHLEHIYAKLGVSTRTQAALFAMRHGLVG</sequence>
<dbReference type="InterPro" id="IPR000792">
    <property type="entry name" value="Tscrpt_reg_LuxR_C"/>
</dbReference>
<feature type="domain" description="HTH luxR-type" evidence="1">
    <location>
        <begin position="443"/>
        <end position="508"/>
    </location>
</feature>
<dbReference type="PROSITE" id="PS50043">
    <property type="entry name" value="HTH_LUXR_2"/>
    <property type="match status" value="1"/>
</dbReference>
<name>A0ABY8XGR6_9PSEU</name>
<dbReference type="SUPFAM" id="SSF109604">
    <property type="entry name" value="HD-domain/PDEase-like"/>
    <property type="match status" value="2"/>
</dbReference>
<evidence type="ECO:0000313" key="4">
    <source>
        <dbReference type="Proteomes" id="UP001227101"/>
    </source>
</evidence>
<dbReference type="InterPro" id="IPR003607">
    <property type="entry name" value="HD/PDEase_dom"/>
</dbReference>
<dbReference type="Proteomes" id="UP001227101">
    <property type="component" value="Chromosome"/>
</dbReference>
<dbReference type="PROSITE" id="PS51832">
    <property type="entry name" value="HD_GYP"/>
    <property type="match status" value="1"/>
</dbReference>
<dbReference type="CDD" id="cd06170">
    <property type="entry name" value="LuxR_C_like"/>
    <property type="match status" value="1"/>
</dbReference>
<proteinExistence type="predicted"/>
<evidence type="ECO:0000259" key="1">
    <source>
        <dbReference type="PROSITE" id="PS50043"/>
    </source>
</evidence>
<dbReference type="SUPFAM" id="SSF46894">
    <property type="entry name" value="C-terminal effector domain of the bipartite response regulators"/>
    <property type="match status" value="1"/>
</dbReference>
<dbReference type="InterPro" id="IPR036388">
    <property type="entry name" value="WH-like_DNA-bd_sf"/>
</dbReference>